<comment type="caution">
    <text evidence="2">The sequence shown here is derived from an EMBL/GenBank/DDBJ whole genome shotgun (WGS) entry which is preliminary data.</text>
</comment>
<dbReference type="EMBL" id="JAGIQL010000064">
    <property type="protein sequence ID" value="MBP0459202.1"/>
    <property type="molecule type" value="Genomic_DNA"/>
</dbReference>
<dbReference type="InterPro" id="IPR010753">
    <property type="entry name" value="DUF1330"/>
</dbReference>
<sequence length="120" mass="13081">MTGPRAYAIGYLRDVEVGRDIAEYIERIDATLTPYGGRFLVHGGQVTACEGSWGGDVVILEFPDMARAREWYDSPDYQAILPLRTRNSTSMVALVEGVSDGYRAAEAIAHLFPQGDAPTG</sequence>
<keyword evidence="3" id="KW-1185">Reference proteome</keyword>
<dbReference type="PANTHER" id="PTHR41521">
    <property type="match status" value="1"/>
</dbReference>
<proteinExistence type="predicted"/>
<accession>A0A940RVM1</accession>
<organism evidence="2 3">
    <name type="scientific">Streptomyces montanisoli</name>
    <dbReference type="NCBI Taxonomy" id="2798581"/>
    <lineage>
        <taxon>Bacteria</taxon>
        <taxon>Bacillati</taxon>
        <taxon>Actinomycetota</taxon>
        <taxon>Actinomycetes</taxon>
        <taxon>Kitasatosporales</taxon>
        <taxon>Streptomycetaceae</taxon>
        <taxon>Streptomyces</taxon>
    </lineage>
</organism>
<gene>
    <name evidence="2" type="ORF">JFN87_17055</name>
</gene>
<dbReference type="PANTHER" id="PTHR41521:SF4">
    <property type="entry name" value="BLR0684 PROTEIN"/>
    <property type="match status" value="1"/>
</dbReference>
<dbReference type="Pfam" id="PF07045">
    <property type="entry name" value="DUF1330"/>
    <property type="match status" value="1"/>
</dbReference>
<dbReference type="Proteomes" id="UP000670475">
    <property type="component" value="Unassembled WGS sequence"/>
</dbReference>
<dbReference type="InterPro" id="IPR011008">
    <property type="entry name" value="Dimeric_a/b-barrel"/>
</dbReference>
<reference evidence="2" key="1">
    <citation type="submission" date="2021-03" db="EMBL/GenBank/DDBJ databases">
        <title>Whole genome sequence of Streptomyces bomunensis MMS17-BM035.</title>
        <authorList>
            <person name="Lee J.H."/>
        </authorList>
    </citation>
    <scope>NUCLEOTIDE SEQUENCE</scope>
    <source>
        <strain evidence="2">MMS17-BM035</strain>
    </source>
</reference>
<evidence type="ECO:0000259" key="1">
    <source>
        <dbReference type="Pfam" id="PF07045"/>
    </source>
</evidence>
<protein>
    <submittedName>
        <fullName evidence="2">DUF1330 domain-containing protein</fullName>
    </submittedName>
</protein>
<feature type="domain" description="DUF1330" evidence="1">
    <location>
        <begin position="6"/>
        <end position="98"/>
    </location>
</feature>
<evidence type="ECO:0000313" key="2">
    <source>
        <dbReference type="EMBL" id="MBP0459202.1"/>
    </source>
</evidence>
<dbReference type="SUPFAM" id="SSF54909">
    <property type="entry name" value="Dimeric alpha+beta barrel"/>
    <property type="match status" value="1"/>
</dbReference>
<dbReference type="RefSeq" id="WP_209340942.1">
    <property type="nucleotide sequence ID" value="NZ_JAGIQL010000064.1"/>
</dbReference>
<dbReference type="Gene3D" id="3.30.70.100">
    <property type="match status" value="1"/>
</dbReference>
<dbReference type="AlphaFoldDB" id="A0A940RVM1"/>
<evidence type="ECO:0000313" key="3">
    <source>
        <dbReference type="Proteomes" id="UP000670475"/>
    </source>
</evidence>
<name>A0A940RVM1_9ACTN</name>